<evidence type="ECO:0000313" key="2">
    <source>
        <dbReference type="Proteomes" id="UP001432146"/>
    </source>
</evidence>
<protein>
    <submittedName>
        <fullName evidence="1">Uncharacterized protein</fullName>
    </submittedName>
</protein>
<evidence type="ECO:0000313" key="1">
    <source>
        <dbReference type="EMBL" id="KAK9305921.1"/>
    </source>
</evidence>
<dbReference type="EMBL" id="JAWNGG020000047">
    <property type="protein sequence ID" value="KAK9305921.1"/>
    <property type="molecule type" value="Genomic_DNA"/>
</dbReference>
<name>A0AAW1AA56_9HYME</name>
<proteinExistence type="predicted"/>
<accession>A0AAW1AA56</accession>
<dbReference type="Proteomes" id="UP001432146">
    <property type="component" value="Unassembled WGS sequence"/>
</dbReference>
<dbReference type="AlphaFoldDB" id="A0AAW1AA56"/>
<sequence length="68" mass="8071">MLDALNAMLQKYLNAMKSLANVEILGNFRIYVFKCDLNLEIVEMDKILDILQMFKRNLENSEIFEHNF</sequence>
<keyword evidence="2" id="KW-1185">Reference proteome</keyword>
<organism evidence="1 2">
    <name type="scientific">Tetragonisca angustula</name>
    <dbReference type="NCBI Taxonomy" id="166442"/>
    <lineage>
        <taxon>Eukaryota</taxon>
        <taxon>Metazoa</taxon>
        <taxon>Ecdysozoa</taxon>
        <taxon>Arthropoda</taxon>
        <taxon>Hexapoda</taxon>
        <taxon>Insecta</taxon>
        <taxon>Pterygota</taxon>
        <taxon>Neoptera</taxon>
        <taxon>Endopterygota</taxon>
        <taxon>Hymenoptera</taxon>
        <taxon>Apocrita</taxon>
        <taxon>Aculeata</taxon>
        <taxon>Apoidea</taxon>
        <taxon>Anthophila</taxon>
        <taxon>Apidae</taxon>
        <taxon>Tetragonisca</taxon>
    </lineage>
</organism>
<gene>
    <name evidence="1" type="ORF">QLX08_003279</name>
</gene>
<comment type="caution">
    <text evidence="1">The sequence shown here is derived from an EMBL/GenBank/DDBJ whole genome shotgun (WGS) entry which is preliminary data.</text>
</comment>
<reference evidence="1 2" key="1">
    <citation type="submission" date="2024-05" db="EMBL/GenBank/DDBJ databases">
        <title>The nuclear and mitochondrial genome assemblies of Tetragonisca angustula (Apidae: Meliponini), a tiny yet remarkable pollinator in the Neotropics.</title>
        <authorList>
            <person name="Ferrari R."/>
            <person name="Ricardo P.C."/>
            <person name="Dias F.C."/>
            <person name="Araujo N.S."/>
            <person name="Soares D.O."/>
            <person name="Zhou Q.-S."/>
            <person name="Zhu C.-D."/>
            <person name="Coutinho L."/>
            <person name="Airas M.C."/>
            <person name="Batista T.M."/>
        </authorList>
    </citation>
    <scope>NUCLEOTIDE SEQUENCE [LARGE SCALE GENOMIC DNA]</scope>
    <source>
        <strain evidence="1">ASF017062</strain>
        <tissue evidence="1">Abdomen</tissue>
    </source>
</reference>